<evidence type="ECO:0000259" key="2">
    <source>
        <dbReference type="Pfam" id="PF00899"/>
    </source>
</evidence>
<dbReference type="Gene3D" id="3.40.50.12550">
    <property type="entry name" value="Ubiquitin-activating enzyme E1, inactive adenylation domain, subdomain 2"/>
    <property type="match status" value="1"/>
</dbReference>
<dbReference type="Proteomes" id="UP000030745">
    <property type="component" value="Unassembled WGS sequence"/>
</dbReference>
<dbReference type="InterPro" id="IPR035985">
    <property type="entry name" value="Ubiquitin-activating_enz"/>
</dbReference>
<dbReference type="GO" id="GO:0005737">
    <property type="term" value="C:cytoplasm"/>
    <property type="evidence" value="ECO:0007669"/>
    <property type="project" value="TreeGrafter"/>
</dbReference>
<feature type="domain" description="THIF-type NAD/FAD binding fold" evidence="2">
    <location>
        <begin position="165"/>
        <end position="532"/>
    </location>
</feature>
<evidence type="ECO:0000313" key="3">
    <source>
        <dbReference type="EMBL" id="KDO29377.1"/>
    </source>
</evidence>
<protein>
    <recommendedName>
        <fullName evidence="2">THIF-type NAD/FAD binding fold domain-containing protein</fullName>
    </recommendedName>
</protein>
<dbReference type="GO" id="GO:0008641">
    <property type="term" value="F:ubiquitin-like modifier activating enzyme activity"/>
    <property type="evidence" value="ECO:0007669"/>
    <property type="project" value="InterPro"/>
</dbReference>
<dbReference type="KEGG" id="spar:SPRG_05913"/>
<organism evidence="3 4">
    <name type="scientific">Saprolegnia parasitica (strain CBS 223.65)</name>
    <dbReference type="NCBI Taxonomy" id="695850"/>
    <lineage>
        <taxon>Eukaryota</taxon>
        <taxon>Sar</taxon>
        <taxon>Stramenopiles</taxon>
        <taxon>Oomycota</taxon>
        <taxon>Saprolegniomycetes</taxon>
        <taxon>Saprolegniales</taxon>
        <taxon>Saprolegniaceae</taxon>
        <taxon>Saprolegnia</taxon>
    </lineage>
</organism>
<dbReference type="RefSeq" id="XP_012199880.1">
    <property type="nucleotide sequence ID" value="XM_012344490.1"/>
</dbReference>
<dbReference type="EMBL" id="KK583206">
    <property type="protein sequence ID" value="KDO29377.1"/>
    <property type="molecule type" value="Genomic_DNA"/>
</dbReference>
<dbReference type="PANTHER" id="PTHR10953:SF102">
    <property type="entry name" value="ADENYLYLTRANSFERASE AND SULFURTRANSFERASE MOCS3"/>
    <property type="match status" value="1"/>
</dbReference>
<dbReference type="PANTHER" id="PTHR10953">
    <property type="entry name" value="UBIQUITIN-ACTIVATING ENZYME E1"/>
    <property type="match status" value="1"/>
</dbReference>
<dbReference type="InterPro" id="IPR045886">
    <property type="entry name" value="ThiF/MoeB/HesA"/>
</dbReference>
<dbReference type="GO" id="GO:0032446">
    <property type="term" value="P:protein modification by small protein conjugation"/>
    <property type="evidence" value="ECO:0007669"/>
    <property type="project" value="TreeGrafter"/>
</dbReference>
<dbReference type="InterPro" id="IPR042063">
    <property type="entry name" value="Ubi_acti_E1_SCCH"/>
</dbReference>
<evidence type="ECO:0000256" key="1">
    <source>
        <dbReference type="ARBA" id="ARBA00022598"/>
    </source>
</evidence>
<dbReference type="GeneID" id="24128287"/>
<dbReference type="GO" id="GO:0016779">
    <property type="term" value="F:nucleotidyltransferase activity"/>
    <property type="evidence" value="ECO:0007669"/>
    <property type="project" value="TreeGrafter"/>
</dbReference>
<gene>
    <name evidence="3" type="ORF">SPRG_05913</name>
</gene>
<dbReference type="Gene3D" id="1.10.10.2660">
    <property type="entry name" value="Ubiquitin-activating enzyme E1, SCCH domain"/>
    <property type="match status" value="1"/>
</dbReference>
<reference evidence="3 4" key="1">
    <citation type="journal article" date="2013" name="PLoS Genet.">
        <title>Distinctive expansion of potential virulence genes in the genome of the oomycete fish pathogen Saprolegnia parasitica.</title>
        <authorList>
            <person name="Jiang R.H."/>
            <person name="de Bruijn I."/>
            <person name="Haas B.J."/>
            <person name="Belmonte R."/>
            <person name="Lobach L."/>
            <person name="Christie J."/>
            <person name="van den Ackerveken G."/>
            <person name="Bottin A."/>
            <person name="Bulone V."/>
            <person name="Diaz-Moreno S.M."/>
            <person name="Dumas B."/>
            <person name="Fan L."/>
            <person name="Gaulin E."/>
            <person name="Govers F."/>
            <person name="Grenville-Briggs L.J."/>
            <person name="Horner N.R."/>
            <person name="Levin J.Z."/>
            <person name="Mammella M."/>
            <person name="Meijer H.J."/>
            <person name="Morris P."/>
            <person name="Nusbaum C."/>
            <person name="Oome S."/>
            <person name="Phillips A.J."/>
            <person name="van Rooyen D."/>
            <person name="Rzeszutek E."/>
            <person name="Saraiva M."/>
            <person name="Secombes C.J."/>
            <person name="Seidl M.F."/>
            <person name="Snel B."/>
            <person name="Stassen J.H."/>
            <person name="Sykes S."/>
            <person name="Tripathy S."/>
            <person name="van den Berg H."/>
            <person name="Vega-Arreguin J.C."/>
            <person name="Wawra S."/>
            <person name="Young S.K."/>
            <person name="Zeng Q."/>
            <person name="Dieguez-Uribeondo J."/>
            <person name="Russ C."/>
            <person name="Tyler B.M."/>
            <person name="van West P."/>
        </authorList>
    </citation>
    <scope>NUCLEOTIDE SEQUENCE [LARGE SCALE GENOMIC DNA]</scope>
    <source>
        <strain evidence="3 4">CBS 223.65</strain>
    </source>
</reference>
<dbReference type="AlphaFoldDB" id="A0A067CRE0"/>
<keyword evidence="4" id="KW-1185">Reference proteome</keyword>
<accession>A0A067CRE0</accession>
<dbReference type="Pfam" id="PF00899">
    <property type="entry name" value="ThiF"/>
    <property type="match status" value="1"/>
</dbReference>
<dbReference type="OrthoDB" id="68523at2759"/>
<dbReference type="SUPFAM" id="SSF69572">
    <property type="entry name" value="Activating enzymes of the ubiquitin-like proteins"/>
    <property type="match status" value="2"/>
</dbReference>
<dbReference type="InterPro" id="IPR000594">
    <property type="entry name" value="ThiF_NAD_FAD-bd"/>
</dbReference>
<dbReference type="Gene3D" id="3.40.50.720">
    <property type="entry name" value="NAD(P)-binding Rossmann-like Domain"/>
    <property type="match status" value="3"/>
</dbReference>
<dbReference type="VEuPathDB" id="FungiDB:SPRG_05913"/>
<proteinExistence type="predicted"/>
<keyword evidence="1" id="KW-0436">Ligase</keyword>
<dbReference type="GO" id="GO:0004792">
    <property type="term" value="F:thiosulfate-cyanide sulfurtransferase activity"/>
    <property type="evidence" value="ECO:0007669"/>
    <property type="project" value="TreeGrafter"/>
</dbReference>
<dbReference type="STRING" id="695850.A0A067CRE0"/>
<sequence length="578" mass="63064">MLVHCVLHGLYTYAHIHGHWPEANNPEHANQVVKCTRAFIAASEKGQCAVPTVSPSDASILELARCASTEFVPLSTTVAGVAAREAIKWSGFGVPLTQVWNWDATHALPHRAELTKETVFLDHHRHHECHVRALYGQTALAKLQNARIALVGCGALGSEIAKVVDLATHAIVASKDVGSKKAACVKTALASDCKVLAMHLDPAHLDAAFDAAFWSSFDVLVCTASSALVAKYLDEQSFVYKKPFLLATADAWQGSITACVPEVTERWIARDVDPTSPLHVLDQVAALRGRFHNVSIENDVGLKHGRAFEVERIAVFAQGIIARHFGSNLLDVQTYCRDRTQNKLLRYDANWLQRTLATFVHLQRLGSTPTSCLDQAFRLLQILFVETSTVFDATQRSHLALLHVTAVLLARSVQLAFTLEDVAATSWTPPANAYNNNQGADAQHPSLSDVQYMLGRLMVPSLQAADDASLHVAFVQRWCNAVADAYDVAPIDFYTSKGLCGVSPHVVSTSSVVAGIATIEILKLVLQKANAVREVVYAPHTSLLRFVRPAAPIQLTSIAHEPTRGVALRICPEQMTLW</sequence>
<name>A0A067CRE0_SAPPC</name>
<evidence type="ECO:0000313" key="4">
    <source>
        <dbReference type="Proteomes" id="UP000030745"/>
    </source>
</evidence>